<dbReference type="Pfam" id="PF00482">
    <property type="entry name" value="T2SSF"/>
    <property type="match status" value="2"/>
</dbReference>
<evidence type="ECO:0000256" key="2">
    <source>
        <dbReference type="ARBA" id="ARBA00005745"/>
    </source>
</evidence>
<feature type="domain" description="Type II secretion system protein GspF" evidence="11">
    <location>
        <begin position="67"/>
        <end position="190"/>
    </location>
</feature>
<feature type="transmembrane region" description="Helical" evidence="10">
    <location>
        <begin position="219"/>
        <end position="238"/>
    </location>
</feature>
<feature type="domain" description="Type II secretion system protein GspF" evidence="11">
    <location>
        <begin position="272"/>
        <end position="393"/>
    </location>
</feature>
<feature type="transmembrane region" description="Helical" evidence="10">
    <location>
        <begin position="169"/>
        <end position="193"/>
    </location>
</feature>
<evidence type="ECO:0000313" key="13">
    <source>
        <dbReference type="Proteomes" id="UP000199516"/>
    </source>
</evidence>
<evidence type="ECO:0000256" key="8">
    <source>
        <dbReference type="ARBA" id="ARBA00023136"/>
    </source>
</evidence>
<proteinExistence type="inferred from homology"/>
<dbReference type="PROSITE" id="PS00874">
    <property type="entry name" value="T2SP_F"/>
    <property type="match status" value="1"/>
</dbReference>
<dbReference type="Proteomes" id="UP000199516">
    <property type="component" value="Unassembled WGS sequence"/>
</dbReference>
<evidence type="ECO:0000256" key="4">
    <source>
        <dbReference type="ARBA" id="ARBA00022475"/>
    </source>
</evidence>
<organism evidence="12 13">
    <name type="scientific">Alteribacillus iranensis</name>
    <dbReference type="NCBI Taxonomy" id="930128"/>
    <lineage>
        <taxon>Bacteria</taxon>
        <taxon>Bacillati</taxon>
        <taxon>Bacillota</taxon>
        <taxon>Bacilli</taxon>
        <taxon>Bacillales</taxon>
        <taxon>Bacillaceae</taxon>
        <taxon>Alteribacillus</taxon>
    </lineage>
</organism>
<evidence type="ECO:0000256" key="1">
    <source>
        <dbReference type="ARBA" id="ARBA00004429"/>
    </source>
</evidence>
<evidence type="ECO:0000313" key="12">
    <source>
        <dbReference type="EMBL" id="SFE70511.1"/>
    </source>
</evidence>
<evidence type="ECO:0000259" key="11">
    <source>
        <dbReference type="Pfam" id="PF00482"/>
    </source>
</evidence>
<dbReference type="PANTHER" id="PTHR30012:SF0">
    <property type="entry name" value="TYPE II SECRETION SYSTEM PROTEIN F-RELATED"/>
    <property type="match status" value="1"/>
</dbReference>
<protein>
    <submittedName>
        <fullName evidence="12">Type IV pilus assembly protein PilC</fullName>
    </submittedName>
</protein>
<dbReference type="RefSeq" id="WP_091660233.1">
    <property type="nucleotide sequence ID" value="NZ_FONT01000003.1"/>
</dbReference>
<accession>A0A1I2CQD0</accession>
<dbReference type="InterPro" id="IPR001992">
    <property type="entry name" value="T2SS_GspF/T4SS_PilC_CS"/>
</dbReference>
<keyword evidence="6 9" id="KW-0812">Transmembrane</keyword>
<dbReference type="PANTHER" id="PTHR30012">
    <property type="entry name" value="GENERAL SECRETION PATHWAY PROTEIN"/>
    <property type="match status" value="1"/>
</dbReference>
<keyword evidence="5" id="KW-0997">Cell inner membrane</keyword>
<sequence>MAYYQYKGLNPKGRLVSGKTKGSSELEAKERLQGKGIAVKEIRPLEGWLYRDVSIGKSVRTQDLVLFLRQLSTLLNAGVTLVESVSTLADQTGKKKLRAILQDLVSELRAGNAFSSALEKHPNVFSSLFINMVKAGEAGGSLDTILERLATYYEKQYATRRKIISALSYPAVIGAVAIIVVIFLLTFIVPTFADMFASFDSELPAITVFVLEAGELAKVWWWLPIVIAAGGYVGLRWIRQEYHEVRYYTDYLLLQTPVIGKLLQKAAIARMARTLGSLFSNSVPIIQSVSIVEKIVGNEVLARTLRQSRSSLEQGHSITVPMKEDKLVPPMVTQMIEVGEKTGALDTMLNKTADYYEAEVDASADQIRSLIEPLMILFLAVAVGTIVASIAVPMFEVFENVQ</sequence>
<keyword evidence="3 9" id="KW-0813">Transport</keyword>
<comment type="subcellular location">
    <subcellularLocation>
        <location evidence="1">Cell inner membrane</location>
        <topology evidence="1">Multi-pass membrane protein</topology>
    </subcellularLocation>
    <subcellularLocation>
        <location evidence="9">Cell membrane</location>
        <topology evidence="9">Multi-pass membrane protein</topology>
    </subcellularLocation>
</comment>
<dbReference type="InterPro" id="IPR042094">
    <property type="entry name" value="T2SS_GspF_sf"/>
</dbReference>
<dbReference type="InterPro" id="IPR003004">
    <property type="entry name" value="GspF/PilC"/>
</dbReference>
<keyword evidence="13" id="KW-1185">Reference proteome</keyword>
<dbReference type="GO" id="GO:0005886">
    <property type="term" value="C:plasma membrane"/>
    <property type="evidence" value="ECO:0007669"/>
    <property type="project" value="UniProtKB-SubCell"/>
</dbReference>
<gene>
    <name evidence="12" type="ORF">SAMN05192532_103140</name>
</gene>
<evidence type="ECO:0000256" key="7">
    <source>
        <dbReference type="ARBA" id="ARBA00022989"/>
    </source>
</evidence>
<feature type="transmembrane region" description="Helical" evidence="10">
    <location>
        <begin position="374"/>
        <end position="395"/>
    </location>
</feature>
<dbReference type="EMBL" id="FONT01000003">
    <property type="protein sequence ID" value="SFE70511.1"/>
    <property type="molecule type" value="Genomic_DNA"/>
</dbReference>
<dbReference type="Gene3D" id="1.20.81.30">
    <property type="entry name" value="Type II secretion system (T2SS), domain F"/>
    <property type="match status" value="2"/>
</dbReference>
<keyword evidence="8 10" id="KW-0472">Membrane</keyword>
<dbReference type="FunFam" id="1.20.81.30:FF:000001">
    <property type="entry name" value="Type II secretion system protein F"/>
    <property type="match status" value="2"/>
</dbReference>
<evidence type="ECO:0000256" key="10">
    <source>
        <dbReference type="SAM" id="Phobius"/>
    </source>
</evidence>
<dbReference type="OrthoDB" id="9805682at2"/>
<evidence type="ECO:0000256" key="6">
    <source>
        <dbReference type="ARBA" id="ARBA00022692"/>
    </source>
</evidence>
<keyword evidence="4" id="KW-1003">Cell membrane</keyword>
<dbReference type="PRINTS" id="PR00812">
    <property type="entry name" value="BCTERIALGSPF"/>
</dbReference>
<evidence type="ECO:0000256" key="5">
    <source>
        <dbReference type="ARBA" id="ARBA00022519"/>
    </source>
</evidence>
<reference evidence="12" key="1">
    <citation type="submission" date="2016-10" db="EMBL/GenBank/DDBJ databases">
        <authorList>
            <person name="de Groot N.N."/>
        </authorList>
    </citation>
    <scope>NUCLEOTIDE SEQUENCE [LARGE SCALE GENOMIC DNA]</scope>
    <source>
        <strain evidence="12">DSM 23995</strain>
    </source>
</reference>
<evidence type="ECO:0000256" key="3">
    <source>
        <dbReference type="ARBA" id="ARBA00022448"/>
    </source>
</evidence>
<comment type="similarity">
    <text evidence="2 9">Belongs to the GSP F family.</text>
</comment>
<dbReference type="InterPro" id="IPR018076">
    <property type="entry name" value="T2SS_GspF_dom"/>
</dbReference>
<dbReference type="GO" id="GO:0015628">
    <property type="term" value="P:protein secretion by the type II secretion system"/>
    <property type="evidence" value="ECO:0007669"/>
    <property type="project" value="TreeGrafter"/>
</dbReference>
<dbReference type="AlphaFoldDB" id="A0A1I2CQD0"/>
<name>A0A1I2CQD0_9BACI</name>
<keyword evidence="7 10" id="KW-1133">Transmembrane helix</keyword>
<evidence type="ECO:0000256" key="9">
    <source>
        <dbReference type="RuleBase" id="RU003923"/>
    </source>
</evidence>
<dbReference type="STRING" id="930128.SAMN05192532_103140"/>